<evidence type="ECO:0000256" key="6">
    <source>
        <dbReference type="SAM" id="MobiDB-lite"/>
    </source>
</evidence>
<dbReference type="NCBIfam" id="TIGR00254">
    <property type="entry name" value="GGDEF"/>
    <property type="match status" value="1"/>
</dbReference>
<feature type="region of interest" description="Disordered" evidence="6">
    <location>
        <begin position="602"/>
        <end position="621"/>
    </location>
</feature>
<dbReference type="Pfam" id="PF05231">
    <property type="entry name" value="MASE1"/>
    <property type="match status" value="1"/>
</dbReference>
<evidence type="ECO:0000256" key="3">
    <source>
        <dbReference type="ARBA" id="ARBA00022692"/>
    </source>
</evidence>
<dbReference type="Gene3D" id="3.30.450.20">
    <property type="entry name" value="PAS domain"/>
    <property type="match status" value="1"/>
</dbReference>
<proteinExistence type="predicted"/>
<dbReference type="CDD" id="cd01949">
    <property type="entry name" value="GGDEF"/>
    <property type="match status" value="1"/>
</dbReference>
<evidence type="ECO:0000256" key="2">
    <source>
        <dbReference type="ARBA" id="ARBA00022475"/>
    </source>
</evidence>
<feature type="transmembrane region" description="Helical" evidence="7">
    <location>
        <begin position="242"/>
        <end position="267"/>
    </location>
</feature>
<dbReference type="Gene3D" id="3.30.70.270">
    <property type="match status" value="1"/>
</dbReference>
<evidence type="ECO:0000256" key="7">
    <source>
        <dbReference type="SAM" id="Phobius"/>
    </source>
</evidence>
<feature type="domain" description="GGDEF" evidence="8">
    <location>
        <begin position="467"/>
        <end position="599"/>
    </location>
</feature>
<dbReference type="InterPro" id="IPR052155">
    <property type="entry name" value="Biofilm_reg_signaling"/>
</dbReference>
<dbReference type="EC" id="2.7.7.65" evidence="9"/>
<evidence type="ECO:0000259" key="8">
    <source>
        <dbReference type="PROSITE" id="PS50887"/>
    </source>
</evidence>
<dbReference type="PROSITE" id="PS50887">
    <property type="entry name" value="GGDEF"/>
    <property type="match status" value="1"/>
</dbReference>
<name>A0ABV7WL60_9MICO</name>
<dbReference type="CDD" id="cd00130">
    <property type="entry name" value="PAS"/>
    <property type="match status" value="1"/>
</dbReference>
<evidence type="ECO:0000256" key="4">
    <source>
        <dbReference type="ARBA" id="ARBA00022989"/>
    </source>
</evidence>
<dbReference type="PANTHER" id="PTHR44757">
    <property type="entry name" value="DIGUANYLATE CYCLASE DGCP"/>
    <property type="match status" value="1"/>
</dbReference>
<keyword evidence="3 7" id="KW-0812">Transmembrane</keyword>
<keyword evidence="9" id="KW-0808">Transferase</keyword>
<dbReference type="PANTHER" id="PTHR44757:SF2">
    <property type="entry name" value="BIOFILM ARCHITECTURE MAINTENANCE PROTEIN MBAA"/>
    <property type="match status" value="1"/>
</dbReference>
<gene>
    <name evidence="9" type="ORF">ACFOLH_15295</name>
</gene>
<dbReference type="InterPro" id="IPR043128">
    <property type="entry name" value="Rev_trsase/Diguanyl_cyclase"/>
</dbReference>
<dbReference type="SMART" id="SM00267">
    <property type="entry name" value="GGDEF"/>
    <property type="match status" value="1"/>
</dbReference>
<protein>
    <submittedName>
        <fullName evidence="9">Diguanylate cyclase domain-containing protein</fullName>
        <ecNumber evidence="9">2.7.7.65</ecNumber>
    </submittedName>
</protein>
<feature type="transmembrane region" description="Helical" evidence="7">
    <location>
        <begin position="20"/>
        <end position="43"/>
    </location>
</feature>
<sequence>MLGELGSLLRRGRGRSARTVDVGLLVAAVLGTHLLSVGAVLLAPEGSVVASWWPAAGLGTGLAAVVGPDRRRIVLFAVLLGSITGNLEGGRAADIAVLFAVWNVVEVAVTVRLLTDGPPARFSEIVDIRRLAVAVVAGSSTLGVLTALTVALLHDGDLLLTLTAVTPSHAAAQLLVVPAVLSLRTASRASRRTAETALQVGLLAAVTVLVFGVGTLPLAFVPLTVVVWGAVRLGLRTVTLQLLGLVVAVTLLSAAGHGPFAVGAAMTGHLSTLVIQVFAVSYVMVVLPLALAVRQREETAARLSASEAMFRGGFTGSMLGMLMLRPRDGVLRVVRANPVATAMLGGSEADLLGSDLAAQLAPAERAAFVAAVEDVVAGTSDGWRHEVASSGTPVRWFEAAVSVLPAPSTDPGDVLVSVQLVDVTARRDAQEQLSRLALHDPLTGLANRVLLADRLAQVLATARRSGLAPALLFLDLDDFKQVNDVDGHAAGDIVLRTVADRLLAGARASDTVARLGGDEFVVLCPETPHPADGLALAERLVASVSRPITVGTRDVVVRLSVGVVLGAPGADADGLLRDADTAMYTAKAQGKGRAVVFTAGSATADGATSPPPVIPAASAAR</sequence>
<comment type="subcellular location">
    <subcellularLocation>
        <location evidence="1">Cell membrane</location>
        <topology evidence="1">Multi-pass membrane protein</topology>
    </subcellularLocation>
</comment>
<feature type="transmembrane region" description="Helical" evidence="7">
    <location>
        <begin position="49"/>
        <end position="66"/>
    </location>
</feature>
<reference evidence="10" key="1">
    <citation type="journal article" date="2019" name="Int. J. Syst. Evol. Microbiol.">
        <title>The Global Catalogue of Microorganisms (GCM) 10K type strain sequencing project: providing services to taxonomists for standard genome sequencing and annotation.</title>
        <authorList>
            <consortium name="The Broad Institute Genomics Platform"/>
            <consortium name="The Broad Institute Genome Sequencing Center for Infectious Disease"/>
            <person name="Wu L."/>
            <person name="Ma J."/>
        </authorList>
    </citation>
    <scope>NUCLEOTIDE SEQUENCE [LARGE SCALE GENOMIC DNA]</scope>
    <source>
        <strain evidence="10">NCAIM B.02333</strain>
    </source>
</reference>
<evidence type="ECO:0000313" key="10">
    <source>
        <dbReference type="Proteomes" id="UP001595685"/>
    </source>
</evidence>
<evidence type="ECO:0000256" key="1">
    <source>
        <dbReference type="ARBA" id="ARBA00004651"/>
    </source>
</evidence>
<dbReference type="InterPro" id="IPR035965">
    <property type="entry name" value="PAS-like_dom_sf"/>
</dbReference>
<feature type="transmembrane region" description="Helical" evidence="7">
    <location>
        <begin position="131"/>
        <end position="153"/>
    </location>
</feature>
<keyword evidence="5 7" id="KW-0472">Membrane</keyword>
<dbReference type="SUPFAM" id="SSF55073">
    <property type="entry name" value="Nucleotide cyclase"/>
    <property type="match status" value="1"/>
</dbReference>
<keyword evidence="10" id="KW-1185">Reference proteome</keyword>
<dbReference type="InterPro" id="IPR029787">
    <property type="entry name" value="Nucleotide_cyclase"/>
</dbReference>
<dbReference type="InterPro" id="IPR007895">
    <property type="entry name" value="MASE1"/>
</dbReference>
<dbReference type="InterPro" id="IPR000160">
    <property type="entry name" value="GGDEF_dom"/>
</dbReference>
<dbReference type="InterPro" id="IPR000014">
    <property type="entry name" value="PAS"/>
</dbReference>
<accession>A0ABV7WL60</accession>
<dbReference type="EMBL" id="JBHRWW010000012">
    <property type="protein sequence ID" value="MFC3689712.1"/>
    <property type="molecule type" value="Genomic_DNA"/>
</dbReference>
<feature type="transmembrane region" description="Helical" evidence="7">
    <location>
        <begin position="193"/>
        <end position="212"/>
    </location>
</feature>
<dbReference type="Pfam" id="PF08448">
    <property type="entry name" value="PAS_4"/>
    <property type="match status" value="1"/>
</dbReference>
<organism evidence="9 10">
    <name type="scientific">Aquipuribacter hungaricus</name>
    <dbReference type="NCBI Taxonomy" id="545624"/>
    <lineage>
        <taxon>Bacteria</taxon>
        <taxon>Bacillati</taxon>
        <taxon>Actinomycetota</taxon>
        <taxon>Actinomycetes</taxon>
        <taxon>Micrococcales</taxon>
        <taxon>Intrasporangiaceae</taxon>
        <taxon>Aquipuribacter</taxon>
    </lineage>
</organism>
<feature type="transmembrane region" description="Helical" evidence="7">
    <location>
        <begin position="159"/>
        <end position="181"/>
    </location>
</feature>
<evidence type="ECO:0000256" key="5">
    <source>
        <dbReference type="ARBA" id="ARBA00023136"/>
    </source>
</evidence>
<dbReference type="SUPFAM" id="SSF55785">
    <property type="entry name" value="PYP-like sensor domain (PAS domain)"/>
    <property type="match status" value="1"/>
</dbReference>
<keyword evidence="9" id="KW-0548">Nucleotidyltransferase</keyword>
<feature type="transmembrane region" description="Helical" evidence="7">
    <location>
        <begin position="273"/>
        <end position="293"/>
    </location>
</feature>
<keyword evidence="4 7" id="KW-1133">Transmembrane helix</keyword>
<dbReference type="Pfam" id="PF00990">
    <property type="entry name" value="GGDEF"/>
    <property type="match status" value="1"/>
</dbReference>
<dbReference type="Proteomes" id="UP001595685">
    <property type="component" value="Unassembled WGS sequence"/>
</dbReference>
<evidence type="ECO:0000313" key="9">
    <source>
        <dbReference type="EMBL" id="MFC3689712.1"/>
    </source>
</evidence>
<dbReference type="InterPro" id="IPR013656">
    <property type="entry name" value="PAS_4"/>
</dbReference>
<dbReference type="GO" id="GO:0052621">
    <property type="term" value="F:diguanylate cyclase activity"/>
    <property type="evidence" value="ECO:0007669"/>
    <property type="project" value="UniProtKB-EC"/>
</dbReference>
<dbReference type="RefSeq" id="WP_340295844.1">
    <property type="nucleotide sequence ID" value="NZ_JBBEOI010000322.1"/>
</dbReference>
<keyword evidence="2" id="KW-1003">Cell membrane</keyword>
<comment type="caution">
    <text evidence="9">The sequence shown here is derived from an EMBL/GenBank/DDBJ whole genome shotgun (WGS) entry which is preliminary data.</text>
</comment>